<dbReference type="Proteomes" id="UP001156882">
    <property type="component" value="Unassembled WGS sequence"/>
</dbReference>
<organism evidence="1 2">
    <name type="scientific">Labrys miyagiensis</name>
    <dbReference type="NCBI Taxonomy" id="346912"/>
    <lineage>
        <taxon>Bacteria</taxon>
        <taxon>Pseudomonadati</taxon>
        <taxon>Pseudomonadota</taxon>
        <taxon>Alphaproteobacteria</taxon>
        <taxon>Hyphomicrobiales</taxon>
        <taxon>Xanthobacteraceae</taxon>
        <taxon>Labrys</taxon>
    </lineage>
</organism>
<sequence length="241" mass="26885">MTSHIHRFRQLVYDQLLPEFCNDTKRQFGIANFNEKSIRISELDAGNFLRAWDGGLIQHVARGLYKAPMSKASEQFFSSGRKNTATGEAIAKEARSVTLWLEPVITVATLARLHFEFGWPKQLLGMQSADWAFDAMAFLSSDASAEHIAGEIKKTDAEVEKLIQFMQALSRSIDPATASPRGAEKNAFKKVKALNLRKPPLFWAVGPNGLSYVFEVGYGADEVLWFSEASEARLRCPLVQA</sequence>
<evidence type="ECO:0000313" key="2">
    <source>
        <dbReference type="Proteomes" id="UP001156882"/>
    </source>
</evidence>
<reference evidence="2" key="1">
    <citation type="journal article" date="2019" name="Int. J. Syst. Evol. Microbiol.">
        <title>The Global Catalogue of Microorganisms (GCM) 10K type strain sequencing project: providing services to taxonomists for standard genome sequencing and annotation.</title>
        <authorList>
            <consortium name="The Broad Institute Genomics Platform"/>
            <consortium name="The Broad Institute Genome Sequencing Center for Infectious Disease"/>
            <person name="Wu L."/>
            <person name="Ma J."/>
        </authorList>
    </citation>
    <scope>NUCLEOTIDE SEQUENCE [LARGE SCALE GENOMIC DNA]</scope>
    <source>
        <strain evidence="2">NBRC 101365</strain>
    </source>
</reference>
<keyword evidence="2" id="KW-1185">Reference proteome</keyword>
<accession>A0ABQ6CFT0</accession>
<evidence type="ECO:0000313" key="1">
    <source>
        <dbReference type="EMBL" id="GLS19217.1"/>
    </source>
</evidence>
<gene>
    <name evidence="1" type="ORF">GCM10007874_22340</name>
</gene>
<comment type="caution">
    <text evidence="1">The sequence shown here is derived from an EMBL/GenBank/DDBJ whole genome shotgun (WGS) entry which is preliminary data.</text>
</comment>
<evidence type="ECO:0008006" key="3">
    <source>
        <dbReference type="Google" id="ProtNLM"/>
    </source>
</evidence>
<dbReference type="EMBL" id="BSPC01000021">
    <property type="protein sequence ID" value="GLS19217.1"/>
    <property type="molecule type" value="Genomic_DNA"/>
</dbReference>
<name>A0ABQ6CFT0_9HYPH</name>
<proteinExistence type="predicted"/>
<protein>
    <recommendedName>
        <fullName evidence="3">Transcriptional regulator, AbiEi antitoxin, Type IV TA system</fullName>
    </recommendedName>
</protein>